<dbReference type="Gene3D" id="1.10.30.50">
    <property type="match status" value="1"/>
</dbReference>
<name>A0A327ZS92_9STAP</name>
<dbReference type="CDD" id="cd00085">
    <property type="entry name" value="HNHc"/>
    <property type="match status" value="1"/>
</dbReference>
<dbReference type="PANTHER" id="PTHR41286:SF1">
    <property type="entry name" value="HNH NUCLEASE YAJD-RELATED"/>
    <property type="match status" value="1"/>
</dbReference>
<comment type="caution">
    <text evidence="6">The sequence shown here is derived from an EMBL/GenBank/DDBJ whole genome shotgun (WGS) entry which is preliminary data.</text>
</comment>
<evidence type="ECO:0000256" key="4">
    <source>
        <dbReference type="ARBA" id="ARBA00040194"/>
    </source>
</evidence>
<dbReference type="RefSeq" id="WP_111715619.1">
    <property type="nucleotide sequence ID" value="NZ_JBHSSR010000004.1"/>
</dbReference>
<reference evidence="6 7" key="1">
    <citation type="journal article" date="2018" name="Front. Microbiol.">
        <title>Description and Comparative Genomics of Macrococcus caseolyticus subsp. hominis subsp. nov., Macrococcus goetzii sp. nov., Macrococcus epidermidis sp. nov., and Macrococcus bohemicus sp. nov., Novel Macrococci From Human Clinical Material With Virulence Potential and Suspected Uptake of Foreign DNA by Natural Transformation.</title>
        <authorList>
            <person name="Maslanova I."/>
            <person name="Wertheimer Z."/>
            <person name="Sedlacek I."/>
            <person name="Svec P."/>
            <person name="Indrakova A."/>
            <person name="Kovarovic V."/>
            <person name="Schumann P."/>
            <person name="Sproer C."/>
            <person name="Kralova S."/>
            <person name="Sedo O."/>
            <person name="Kristofova L."/>
            <person name="Vrbovska V."/>
            <person name="Fuzik T."/>
            <person name="Petras P."/>
            <person name="Zdrahal Z."/>
            <person name="Ruzickova V."/>
            <person name="Doskar J."/>
            <person name="Pantucek R."/>
        </authorList>
    </citation>
    <scope>NUCLEOTIDE SEQUENCE [LARGE SCALE GENOMIC DNA]</scope>
    <source>
        <strain evidence="6 7">01/688</strain>
    </source>
</reference>
<dbReference type="AlphaFoldDB" id="A0A327ZS92"/>
<feature type="domain" description="HNH nuclease" evidence="5">
    <location>
        <begin position="21"/>
        <end position="78"/>
    </location>
</feature>
<comment type="similarity">
    <text evidence="3">Belongs to the HNH nuclease family.</text>
</comment>
<organism evidence="6 7">
    <name type="scientific">Macrococcus epidermidis</name>
    <dbReference type="NCBI Taxonomy" id="1902580"/>
    <lineage>
        <taxon>Bacteria</taxon>
        <taxon>Bacillati</taxon>
        <taxon>Bacillota</taxon>
        <taxon>Bacilli</taxon>
        <taxon>Bacillales</taxon>
        <taxon>Staphylococcaceae</taxon>
        <taxon>Macrococcus</taxon>
    </lineage>
</organism>
<keyword evidence="1" id="KW-0540">Nuclease</keyword>
<gene>
    <name evidence="6" type="ORF">BHU61_06700</name>
</gene>
<dbReference type="Proteomes" id="UP000249808">
    <property type="component" value="Unassembled WGS sequence"/>
</dbReference>
<accession>A0A327ZS92</accession>
<dbReference type="GO" id="GO:0004519">
    <property type="term" value="F:endonuclease activity"/>
    <property type="evidence" value="ECO:0007669"/>
    <property type="project" value="UniProtKB-KW"/>
</dbReference>
<dbReference type="GO" id="GO:0003676">
    <property type="term" value="F:nucleic acid binding"/>
    <property type="evidence" value="ECO:0007669"/>
    <property type="project" value="InterPro"/>
</dbReference>
<keyword evidence="2" id="KW-0378">Hydrolase</keyword>
<dbReference type="Pfam" id="PF01844">
    <property type="entry name" value="HNH"/>
    <property type="match status" value="1"/>
</dbReference>
<sequence length="108" mass="12958">MSNIRKKQKFDWFYKKPAWKKIRLVALERDDHLCQHCLEKYDEMTPADVVHHIVYVEHDIQKALDIDNLVSLCHHCHNKIHGEDEKRKSVKSKRQKMIDSKKVNIVKV</sequence>
<dbReference type="InterPro" id="IPR002711">
    <property type="entry name" value="HNH"/>
</dbReference>
<dbReference type="SMART" id="SM00507">
    <property type="entry name" value="HNHc"/>
    <property type="match status" value="1"/>
</dbReference>
<dbReference type="EMBL" id="PZJH01000002">
    <property type="protein sequence ID" value="RAK44997.1"/>
    <property type="molecule type" value="Genomic_DNA"/>
</dbReference>
<evidence type="ECO:0000256" key="2">
    <source>
        <dbReference type="ARBA" id="ARBA00022801"/>
    </source>
</evidence>
<keyword evidence="6" id="KW-0255">Endonuclease</keyword>
<protein>
    <recommendedName>
        <fullName evidence="4">Putative HNH nuclease YajD</fullName>
    </recommendedName>
</protein>
<dbReference type="PANTHER" id="PTHR41286">
    <property type="entry name" value="HNH NUCLEASE YAJD-RELATED"/>
    <property type="match status" value="1"/>
</dbReference>
<dbReference type="GO" id="GO:0005829">
    <property type="term" value="C:cytosol"/>
    <property type="evidence" value="ECO:0007669"/>
    <property type="project" value="TreeGrafter"/>
</dbReference>
<evidence type="ECO:0000259" key="5">
    <source>
        <dbReference type="SMART" id="SM00507"/>
    </source>
</evidence>
<evidence type="ECO:0000256" key="3">
    <source>
        <dbReference type="ARBA" id="ARBA00038412"/>
    </source>
</evidence>
<dbReference type="InterPro" id="IPR003615">
    <property type="entry name" value="HNH_nuc"/>
</dbReference>
<keyword evidence="7" id="KW-1185">Reference proteome</keyword>
<dbReference type="GO" id="GO:0016787">
    <property type="term" value="F:hydrolase activity"/>
    <property type="evidence" value="ECO:0007669"/>
    <property type="project" value="UniProtKB-KW"/>
</dbReference>
<evidence type="ECO:0000313" key="6">
    <source>
        <dbReference type="EMBL" id="RAK44997.1"/>
    </source>
</evidence>
<dbReference type="GO" id="GO:0008270">
    <property type="term" value="F:zinc ion binding"/>
    <property type="evidence" value="ECO:0007669"/>
    <property type="project" value="InterPro"/>
</dbReference>
<evidence type="ECO:0000313" key="7">
    <source>
        <dbReference type="Proteomes" id="UP000249808"/>
    </source>
</evidence>
<proteinExistence type="inferred from homology"/>
<evidence type="ECO:0000256" key="1">
    <source>
        <dbReference type="ARBA" id="ARBA00022722"/>
    </source>
</evidence>